<gene>
    <name evidence="2" type="ORF">EV356DRAFT_63094</name>
</gene>
<accession>A0A6A6HGL7</accession>
<reference evidence="2" key="1">
    <citation type="journal article" date="2020" name="Stud. Mycol.">
        <title>101 Dothideomycetes genomes: a test case for predicting lifestyles and emergence of pathogens.</title>
        <authorList>
            <person name="Haridas S."/>
            <person name="Albert R."/>
            <person name="Binder M."/>
            <person name="Bloem J."/>
            <person name="Labutti K."/>
            <person name="Salamov A."/>
            <person name="Andreopoulos B."/>
            <person name="Baker S."/>
            <person name="Barry K."/>
            <person name="Bills G."/>
            <person name="Bluhm B."/>
            <person name="Cannon C."/>
            <person name="Castanera R."/>
            <person name="Culley D."/>
            <person name="Daum C."/>
            <person name="Ezra D."/>
            <person name="Gonzalez J."/>
            <person name="Henrissat B."/>
            <person name="Kuo A."/>
            <person name="Liang C."/>
            <person name="Lipzen A."/>
            <person name="Lutzoni F."/>
            <person name="Magnuson J."/>
            <person name="Mondo S."/>
            <person name="Nolan M."/>
            <person name="Ohm R."/>
            <person name="Pangilinan J."/>
            <person name="Park H.-J."/>
            <person name="Ramirez L."/>
            <person name="Alfaro M."/>
            <person name="Sun H."/>
            <person name="Tritt A."/>
            <person name="Yoshinaga Y."/>
            <person name="Zwiers L.-H."/>
            <person name="Turgeon B."/>
            <person name="Goodwin S."/>
            <person name="Spatafora J."/>
            <person name="Crous P."/>
            <person name="Grigoriev I."/>
        </authorList>
    </citation>
    <scope>NUCLEOTIDE SEQUENCE</scope>
    <source>
        <strain evidence="2">Tuck. ex Michener</strain>
    </source>
</reference>
<organism evidence="2 3">
    <name type="scientific">Viridothelium virens</name>
    <name type="common">Speckled blister lichen</name>
    <name type="synonym">Trypethelium virens</name>
    <dbReference type="NCBI Taxonomy" id="1048519"/>
    <lineage>
        <taxon>Eukaryota</taxon>
        <taxon>Fungi</taxon>
        <taxon>Dikarya</taxon>
        <taxon>Ascomycota</taxon>
        <taxon>Pezizomycotina</taxon>
        <taxon>Dothideomycetes</taxon>
        <taxon>Dothideomycetes incertae sedis</taxon>
        <taxon>Trypetheliales</taxon>
        <taxon>Trypetheliaceae</taxon>
        <taxon>Viridothelium</taxon>
    </lineage>
</organism>
<protein>
    <submittedName>
        <fullName evidence="2">Uncharacterized protein</fullName>
    </submittedName>
</protein>
<keyword evidence="3" id="KW-1185">Reference proteome</keyword>
<name>A0A6A6HGL7_VIRVR</name>
<evidence type="ECO:0000256" key="1">
    <source>
        <dbReference type="SAM" id="MobiDB-lite"/>
    </source>
</evidence>
<dbReference type="AlphaFoldDB" id="A0A6A6HGL7"/>
<feature type="region of interest" description="Disordered" evidence="1">
    <location>
        <begin position="55"/>
        <end position="85"/>
    </location>
</feature>
<dbReference type="Proteomes" id="UP000800092">
    <property type="component" value="Unassembled WGS sequence"/>
</dbReference>
<evidence type="ECO:0000313" key="3">
    <source>
        <dbReference type="Proteomes" id="UP000800092"/>
    </source>
</evidence>
<evidence type="ECO:0000313" key="2">
    <source>
        <dbReference type="EMBL" id="KAF2236610.1"/>
    </source>
</evidence>
<sequence>MMIFQGLNGRRGESDVLKQHWHRNPLQVGGSWVLLERKSWQLGKKAFMYAKRAVSHSAPANRPPTSDCQVLPGLPGTRSSDETPLPLSSSCRPVFLLTQRLTHRRYRPAFLLSGPDQAPPSKTLSKAESKCSPILVQLLLSCSLCPPGSHTWIASFRRDGFRTWRWPWQDVHFLCQFPNSTPPQKT</sequence>
<dbReference type="EMBL" id="ML991784">
    <property type="protein sequence ID" value="KAF2236610.1"/>
    <property type="molecule type" value="Genomic_DNA"/>
</dbReference>
<proteinExistence type="predicted"/>